<evidence type="ECO:0000256" key="2">
    <source>
        <dbReference type="ARBA" id="ARBA00022553"/>
    </source>
</evidence>
<dbReference type="InterPro" id="IPR006162">
    <property type="entry name" value="Ppantetheine_attach_site"/>
</dbReference>
<keyword evidence="3" id="KW-0808">Transferase</keyword>
<dbReference type="Gene3D" id="1.10.1200.10">
    <property type="entry name" value="ACP-like"/>
    <property type="match status" value="1"/>
</dbReference>
<evidence type="ECO:0000256" key="5">
    <source>
        <dbReference type="ARBA" id="ARBA00023268"/>
    </source>
</evidence>
<feature type="region of interest" description="Disordered" evidence="6">
    <location>
        <begin position="202"/>
        <end position="242"/>
    </location>
</feature>
<keyword evidence="5" id="KW-0511">Multifunctional enzyme</keyword>
<dbReference type="InterPro" id="IPR014030">
    <property type="entry name" value="Ketoacyl_synth_N"/>
</dbReference>
<gene>
    <name evidence="9" type="ORF">BM536_027135</name>
</gene>
<dbReference type="InterPro" id="IPR014043">
    <property type="entry name" value="Acyl_transferase_dom"/>
</dbReference>
<dbReference type="Proteomes" id="UP000184286">
    <property type="component" value="Unassembled WGS sequence"/>
</dbReference>
<dbReference type="EMBL" id="MPOH02000016">
    <property type="protein sequence ID" value="OQD53902.1"/>
    <property type="molecule type" value="Genomic_DNA"/>
</dbReference>
<dbReference type="InterPro" id="IPR016039">
    <property type="entry name" value="Thiolase-like"/>
</dbReference>
<dbReference type="InterPro" id="IPR009081">
    <property type="entry name" value="PP-bd_ACP"/>
</dbReference>
<dbReference type="InterPro" id="IPR050091">
    <property type="entry name" value="PKS_NRPS_Biosynth_Enz"/>
</dbReference>
<dbReference type="InterPro" id="IPR016035">
    <property type="entry name" value="Acyl_Trfase/lysoPLipase"/>
</dbReference>
<feature type="compositionally biased region" description="Low complexity" evidence="6">
    <location>
        <begin position="555"/>
        <end position="572"/>
    </location>
</feature>
<organism evidence="9 10">
    <name type="scientific">Streptomyces phaeoluteigriseus</name>
    <dbReference type="NCBI Taxonomy" id="114686"/>
    <lineage>
        <taxon>Bacteria</taxon>
        <taxon>Bacillati</taxon>
        <taxon>Actinomycetota</taxon>
        <taxon>Actinomycetes</taxon>
        <taxon>Kitasatosporales</taxon>
        <taxon>Streptomycetaceae</taxon>
        <taxon>Streptomyces</taxon>
        <taxon>Streptomyces aurantiacus group</taxon>
    </lineage>
</organism>
<dbReference type="Gene3D" id="3.40.366.10">
    <property type="entry name" value="Malonyl-Coenzyme A Acyl Carrier Protein, domain 2"/>
    <property type="match status" value="1"/>
</dbReference>
<dbReference type="PROSITE" id="PS52004">
    <property type="entry name" value="KS3_2"/>
    <property type="match status" value="1"/>
</dbReference>
<evidence type="ECO:0000256" key="3">
    <source>
        <dbReference type="ARBA" id="ARBA00022679"/>
    </source>
</evidence>
<keyword evidence="1" id="KW-0596">Phosphopantetheine</keyword>
<dbReference type="GO" id="GO:0006633">
    <property type="term" value="P:fatty acid biosynthetic process"/>
    <property type="evidence" value="ECO:0007669"/>
    <property type="project" value="InterPro"/>
</dbReference>
<feature type="region of interest" description="Disordered" evidence="6">
    <location>
        <begin position="555"/>
        <end position="583"/>
    </location>
</feature>
<dbReference type="PANTHER" id="PTHR43775">
    <property type="entry name" value="FATTY ACID SYNTHASE"/>
    <property type="match status" value="1"/>
</dbReference>
<reference evidence="10" key="1">
    <citation type="submission" date="2016-11" db="EMBL/GenBank/DDBJ databases">
        <authorList>
            <person name="Schniete J.K."/>
            <person name="Salih T."/>
            <person name="Algora Gallardo L."/>
            <person name="Martinez Fernandez S."/>
            <person name="Herron P.R."/>
        </authorList>
    </citation>
    <scope>NUCLEOTIDE SEQUENCE [LARGE SCALE GENOMIC DNA]</scope>
    <source>
        <strain evidence="10">DSM 41896</strain>
    </source>
</reference>
<feature type="domain" description="Carrier" evidence="7">
    <location>
        <begin position="256"/>
        <end position="331"/>
    </location>
</feature>
<evidence type="ECO:0000259" key="8">
    <source>
        <dbReference type="PROSITE" id="PS52004"/>
    </source>
</evidence>
<dbReference type="PROSITE" id="PS00606">
    <property type="entry name" value="KS3_1"/>
    <property type="match status" value="1"/>
</dbReference>
<dbReference type="SUPFAM" id="SSF53901">
    <property type="entry name" value="Thiolase-like"/>
    <property type="match status" value="1"/>
</dbReference>
<keyword evidence="2" id="KW-0597">Phosphoprotein</keyword>
<dbReference type="InterPro" id="IPR001227">
    <property type="entry name" value="Ac_transferase_dom_sf"/>
</dbReference>
<evidence type="ECO:0000313" key="9">
    <source>
        <dbReference type="EMBL" id="OQD53902.1"/>
    </source>
</evidence>
<dbReference type="GO" id="GO:0004315">
    <property type="term" value="F:3-oxoacyl-[acyl-carrier-protein] synthase activity"/>
    <property type="evidence" value="ECO:0007669"/>
    <property type="project" value="InterPro"/>
</dbReference>
<dbReference type="GO" id="GO:0017000">
    <property type="term" value="P:antibiotic biosynthetic process"/>
    <property type="evidence" value="ECO:0007669"/>
    <property type="project" value="UniProtKB-KW"/>
</dbReference>
<dbReference type="SMART" id="SM00827">
    <property type="entry name" value="PKS_AT"/>
    <property type="match status" value="1"/>
</dbReference>
<dbReference type="InterPro" id="IPR020806">
    <property type="entry name" value="PKS_PP-bd"/>
</dbReference>
<reference evidence="9 10" key="2">
    <citation type="submission" date="2017-02" db="EMBL/GenBank/DDBJ databases">
        <title>Draft genome sequence of Streptomyces phaeoluteigriseus type strain DSM41896.</title>
        <authorList>
            <person name="Salih T.S."/>
            <person name="Algora Gallardo L."/>
            <person name="Melo Santos T."/>
            <person name="Filgueira Martinez S."/>
            <person name="Herron P.R."/>
        </authorList>
    </citation>
    <scope>NUCLEOTIDE SEQUENCE [LARGE SCALE GENOMIC DNA]</scope>
    <source>
        <strain evidence="9 10">DSM 41896</strain>
    </source>
</reference>
<feature type="compositionally biased region" description="Low complexity" evidence="6">
    <location>
        <begin position="202"/>
        <end position="221"/>
    </location>
</feature>
<evidence type="ECO:0000256" key="4">
    <source>
        <dbReference type="ARBA" id="ARBA00023194"/>
    </source>
</evidence>
<dbReference type="STRING" id="114686.BM536_027135"/>
<dbReference type="InterPro" id="IPR018201">
    <property type="entry name" value="Ketoacyl_synth_AS"/>
</dbReference>
<comment type="caution">
    <text evidence="9">The sequence shown here is derived from an EMBL/GenBank/DDBJ whole genome shotgun (WGS) entry which is preliminary data.</text>
</comment>
<name>A0A1V6MNM3_9ACTN</name>
<proteinExistence type="predicted"/>
<dbReference type="Pfam" id="PF00550">
    <property type="entry name" value="PP-binding"/>
    <property type="match status" value="1"/>
</dbReference>
<protein>
    <submittedName>
        <fullName evidence="9">Uncharacterized protein</fullName>
    </submittedName>
</protein>
<dbReference type="Gene3D" id="3.40.47.10">
    <property type="match status" value="1"/>
</dbReference>
<evidence type="ECO:0000256" key="1">
    <source>
        <dbReference type="ARBA" id="ARBA00022450"/>
    </source>
</evidence>
<sequence length="589" mass="61662">MAVAAVNSPHSTVISGDAEAAEAVAERLRAQGRKTTRLTVSHAFHSPHMDDVLDEFHEAISGLTYRAPAIPVVSNVTGAPADERDLTTPGYWVRHIRQTVRFADGIRRLEAKGVTTFVEVGPDSVLSALTQDSLQDPNAATAVSVLRRDRPEPRSLLTALATAFVHGAEVDWGALYEAHGARRVDLPTYAFQRRHHWFDTTARAGTTPTPAAGPSTPAEAPKALAGAQDTDAGAGPSPRGELGAHLAGLPAADRARAVRDLVDAHIRSVLAYAPDEHLAPRTAFNELGFSSLMLTELRASLAAATGLRLPTGALFDHPTPADLAEFVTAELLGAGQEGSDGPGTAGDEPIAIIGMACRYPGDVASPEDLWRLLVDGTDAVTAFPDNRGWDADLYDPDPGRQGRSAVRHGGFLHDAGEFDAAFFGISPREALAMDPQQRLLLETSWEAVERAGVLPASLHGTRTGVFVGATALEYGPRLQDAPHSVHGHVLTGSTSSVMSGRIAYQLGLLGPAMTVDTACSSSLVALHLAIRSLRAGETNLALAVAPPSCPRPACSSSSPASAAWPPTDAASPSRPPPTAPAGARAWACC</sequence>
<evidence type="ECO:0000256" key="6">
    <source>
        <dbReference type="SAM" id="MobiDB-lite"/>
    </source>
</evidence>
<dbReference type="CDD" id="cd00833">
    <property type="entry name" value="PKS"/>
    <property type="match status" value="1"/>
</dbReference>
<dbReference type="InterPro" id="IPR036736">
    <property type="entry name" value="ACP-like_sf"/>
</dbReference>
<dbReference type="SUPFAM" id="SSF47336">
    <property type="entry name" value="ACP-like"/>
    <property type="match status" value="1"/>
</dbReference>
<evidence type="ECO:0000313" key="10">
    <source>
        <dbReference type="Proteomes" id="UP000184286"/>
    </source>
</evidence>
<dbReference type="GO" id="GO:0004312">
    <property type="term" value="F:fatty acid synthase activity"/>
    <property type="evidence" value="ECO:0007669"/>
    <property type="project" value="TreeGrafter"/>
</dbReference>
<feature type="domain" description="Ketosynthase family 3 (KS3)" evidence="8">
    <location>
        <begin position="347"/>
        <end position="589"/>
    </location>
</feature>
<dbReference type="InterPro" id="IPR020841">
    <property type="entry name" value="PKS_Beta-ketoAc_synthase_dom"/>
</dbReference>
<dbReference type="SMART" id="SM00823">
    <property type="entry name" value="PKS_PP"/>
    <property type="match status" value="1"/>
</dbReference>
<dbReference type="Gene3D" id="3.30.70.3290">
    <property type="match status" value="1"/>
</dbReference>
<accession>A0A1V6MNM3</accession>
<dbReference type="GO" id="GO:0031177">
    <property type="term" value="F:phosphopantetheine binding"/>
    <property type="evidence" value="ECO:0007669"/>
    <property type="project" value="InterPro"/>
</dbReference>
<dbReference type="SMART" id="SM00825">
    <property type="entry name" value="PKS_KS"/>
    <property type="match status" value="1"/>
</dbReference>
<dbReference type="PROSITE" id="PS00012">
    <property type="entry name" value="PHOSPHOPANTETHEINE"/>
    <property type="match status" value="1"/>
</dbReference>
<dbReference type="SUPFAM" id="SSF52151">
    <property type="entry name" value="FabD/lysophospholipase-like"/>
    <property type="match status" value="1"/>
</dbReference>
<keyword evidence="4" id="KW-0045">Antibiotic biosynthesis</keyword>
<evidence type="ECO:0000259" key="7">
    <source>
        <dbReference type="PROSITE" id="PS50075"/>
    </source>
</evidence>
<dbReference type="PROSITE" id="PS50075">
    <property type="entry name" value="CARRIER"/>
    <property type="match status" value="1"/>
</dbReference>
<dbReference type="PANTHER" id="PTHR43775:SF51">
    <property type="entry name" value="INACTIVE PHENOLPHTHIOCEROL SYNTHESIS POLYKETIDE SYNTHASE TYPE I PKS1-RELATED"/>
    <property type="match status" value="1"/>
</dbReference>
<dbReference type="Pfam" id="PF00109">
    <property type="entry name" value="ketoacyl-synt"/>
    <property type="match status" value="1"/>
</dbReference>
<dbReference type="AlphaFoldDB" id="A0A1V6MNM3"/>
<dbReference type="Pfam" id="PF00698">
    <property type="entry name" value="Acyl_transf_1"/>
    <property type="match status" value="1"/>
</dbReference>